<evidence type="ECO:0000256" key="1">
    <source>
        <dbReference type="SAM" id="MobiDB-lite"/>
    </source>
</evidence>
<dbReference type="RefSeq" id="XP_047738638.1">
    <property type="nucleotide sequence ID" value="XM_047882682.1"/>
</dbReference>
<feature type="region of interest" description="Disordered" evidence="1">
    <location>
        <begin position="126"/>
        <end position="155"/>
    </location>
</feature>
<accession>A0A979FPS5</accession>
<gene>
    <name evidence="3" type="primary">LOC108678129</name>
</gene>
<name>A0A979FPS5_HYAAZ</name>
<proteinExistence type="predicted"/>
<dbReference type="OrthoDB" id="6369783at2759"/>
<sequence>MRMSNLKKISCFHEKTTRMAFVRAWVLAVTLIAVAYATELEDSNAPAAASPAAAKASEVPPKGVSNFAKEKAFFGSYRTITRTGVSLLTSTVPVTCFSGLTAALCLGRKRRRVFLDGQLPDQKMNFMSTPEAAGKNDKSTTLDSSQEESNEAAVDEENDGRFVGGLYTIWNSSTTSTTVTVRYTDTATTVKVSYYCTIKGMDVPTVFC</sequence>
<keyword evidence="2" id="KW-1185">Reference proteome</keyword>
<dbReference type="GeneID" id="108678129"/>
<protein>
    <submittedName>
        <fullName evidence="3">Uncharacterized protein LOC108678129 isoform X1</fullName>
    </submittedName>
</protein>
<feature type="compositionally biased region" description="Acidic residues" evidence="1">
    <location>
        <begin position="145"/>
        <end position="155"/>
    </location>
</feature>
<evidence type="ECO:0000313" key="3">
    <source>
        <dbReference type="RefSeq" id="XP_047738638.1"/>
    </source>
</evidence>
<organism evidence="2 3">
    <name type="scientific">Hyalella azteca</name>
    <name type="common">Amphipod</name>
    <dbReference type="NCBI Taxonomy" id="294128"/>
    <lineage>
        <taxon>Eukaryota</taxon>
        <taxon>Metazoa</taxon>
        <taxon>Ecdysozoa</taxon>
        <taxon>Arthropoda</taxon>
        <taxon>Crustacea</taxon>
        <taxon>Multicrustacea</taxon>
        <taxon>Malacostraca</taxon>
        <taxon>Eumalacostraca</taxon>
        <taxon>Peracarida</taxon>
        <taxon>Amphipoda</taxon>
        <taxon>Senticaudata</taxon>
        <taxon>Talitrida</taxon>
        <taxon>Talitroidea</taxon>
        <taxon>Hyalellidae</taxon>
        <taxon>Hyalella</taxon>
    </lineage>
</organism>
<reference evidence="3" key="1">
    <citation type="submission" date="2025-08" db="UniProtKB">
        <authorList>
            <consortium name="RefSeq"/>
        </authorList>
    </citation>
    <scope>IDENTIFICATION</scope>
    <source>
        <tissue evidence="3">Whole organism</tissue>
    </source>
</reference>
<dbReference type="AlphaFoldDB" id="A0A979FPS5"/>
<evidence type="ECO:0000313" key="2">
    <source>
        <dbReference type="Proteomes" id="UP000694843"/>
    </source>
</evidence>
<dbReference type="Proteomes" id="UP000694843">
    <property type="component" value="Unplaced"/>
</dbReference>